<dbReference type="InterPro" id="IPR027417">
    <property type="entry name" value="P-loop_NTPase"/>
</dbReference>
<dbReference type="STRING" id="1126212.K2S6R3"/>
<accession>K2S6R3</accession>
<evidence type="ECO:0000313" key="5">
    <source>
        <dbReference type="Proteomes" id="UP000007129"/>
    </source>
</evidence>
<feature type="compositionally biased region" description="Polar residues" evidence="2">
    <location>
        <begin position="188"/>
        <end position="198"/>
    </location>
</feature>
<dbReference type="VEuPathDB" id="FungiDB:MPH_10305"/>
<evidence type="ECO:0000256" key="1">
    <source>
        <dbReference type="ARBA" id="ARBA00022737"/>
    </source>
</evidence>
<dbReference type="Gene3D" id="3.40.50.300">
    <property type="entry name" value="P-loop containing nucleotide triphosphate hydrolases"/>
    <property type="match status" value="1"/>
</dbReference>
<keyword evidence="1" id="KW-0677">Repeat</keyword>
<feature type="region of interest" description="Disordered" evidence="2">
    <location>
        <begin position="167"/>
        <end position="198"/>
    </location>
</feature>
<gene>
    <name evidence="4" type="ORF">MPH_10305</name>
</gene>
<dbReference type="AlphaFoldDB" id="K2S6R3"/>
<dbReference type="OrthoDB" id="1577640at2759"/>
<dbReference type="SUPFAM" id="SSF52540">
    <property type="entry name" value="P-loop containing nucleoside triphosphate hydrolases"/>
    <property type="match status" value="1"/>
</dbReference>
<dbReference type="Proteomes" id="UP000007129">
    <property type="component" value="Unassembled WGS sequence"/>
</dbReference>
<dbReference type="Pfam" id="PF24883">
    <property type="entry name" value="NPHP3_N"/>
    <property type="match status" value="1"/>
</dbReference>
<sequence length="198" mass="23212">MDSMLAGRTRETIMKWLSPPDHSTCYERAIAGIHPTSGTWFLTSKELRRWIEYPRSLLWFSGIAGCGKTCLPAAVVRRYWNRCLYFFFDFPGSSKQTLEQLLRSLISQIYKKKQMKESQFWLKKKKKKTTGHMPDYIHKPWISEVQRPKSLLLLRPSYYSWTPLSETEAKDALSVSTEREKPRKSELNGIQSRRSARA</sequence>
<reference evidence="4 5" key="1">
    <citation type="journal article" date="2012" name="BMC Genomics">
        <title>Tools to kill: Genome of one of the most destructive plant pathogenic fungi Macrophomina phaseolina.</title>
        <authorList>
            <person name="Islam M.S."/>
            <person name="Haque M.S."/>
            <person name="Islam M.M."/>
            <person name="Emdad E.M."/>
            <person name="Halim A."/>
            <person name="Hossen Q.M.M."/>
            <person name="Hossain M.Z."/>
            <person name="Ahmed B."/>
            <person name="Rahim S."/>
            <person name="Rahman M.S."/>
            <person name="Alam M.M."/>
            <person name="Hou S."/>
            <person name="Wan X."/>
            <person name="Saito J.A."/>
            <person name="Alam M."/>
        </authorList>
    </citation>
    <scope>NUCLEOTIDE SEQUENCE [LARGE SCALE GENOMIC DNA]</scope>
    <source>
        <strain evidence="4 5">MS6</strain>
    </source>
</reference>
<feature type="compositionally biased region" description="Basic and acidic residues" evidence="2">
    <location>
        <begin position="167"/>
        <end position="186"/>
    </location>
</feature>
<comment type="caution">
    <text evidence="4">The sequence shown here is derived from an EMBL/GenBank/DDBJ whole genome shotgun (WGS) entry which is preliminary data.</text>
</comment>
<dbReference type="PANTHER" id="PTHR10039">
    <property type="entry name" value="AMELOGENIN"/>
    <property type="match status" value="1"/>
</dbReference>
<proteinExistence type="predicted"/>
<evidence type="ECO:0000256" key="2">
    <source>
        <dbReference type="SAM" id="MobiDB-lite"/>
    </source>
</evidence>
<feature type="domain" description="Nephrocystin 3-like N-terminal" evidence="3">
    <location>
        <begin position="37"/>
        <end position="127"/>
    </location>
</feature>
<evidence type="ECO:0000313" key="4">
    <source>
        <dbReference type="EMBL" id="EKG12555.1"/>
    </source>
</evidence>
<dbReference type="PANTHER" id="PTHR10039:SF16">
    <property type="entry name" value="GPI INOSITOL-DEACYLASE"/>
    <property type="match status" value="1"/>
</dbReference>
<name>K2S6R3_MACPH</name>
<dbReference type="EMBL" id="AHHD01000447">
    <property type="protein sequence ID" value="EKG12555.1"/>
    <property type="molecule type" value="Genomic_DNA"/>
</dbReference>
<protein>
    <submittedName>
        <fullName evidence="4">Histidine phosphatase superfamily clade-1</fullName>
    </submittedName>
</protein>
<dbReference type="InParanoid" id="K2S6R3"/>
<dbReference type="InterPro" id="IPR056884">
    <property type="entry name" value="NPHP3-like_N"/>
</dbReference>
<organism evidence="4 5">
    <name type="scientific">Macrophomina phaseolina (strain MS6)</name>
    <name type="common">Charcoal rot fungus</name>
    <dbReference type="NCBI Taxonomy" id="1126212"/>
    <lineage>
        <taxon>Eukaryota</taxon>
        <taxon>Fungi</taxon>
        <taxon>Dikarya</taxon>
        <taxon>Ascomycota</taxon>
        <taxon>Pezizomycotina</taxon>
        <taxon>Dothideomycetes</taxon>
        <taxon>Dothideomycetes incertae sedis</taxon>
        <taxon>Botryosphaeriales</taxon>
        <taxon>Botryosphaeriaceae</taxon>
        <taxon>Macrophomina</taxon>
    </lineage>
</organism>
<dbReference type="HOGENOM" id="CLU_1378373_0_0_1"/>
<evidence type="ECO:0000259" key="3">
    <source>
        <dbReference type="Pfam" id="PF24883"/>
    </source>
</evidence>